<protein>
    <submittedName>
        <fullName evidence="3">Uncharacterized protein</fullName>
    </submittedName>
</protein>
<comment type="caution">
    <text evidence="3">The sequence shown here is derived from an EMBL/GenBank/DDBJ whole genome shotgun (WGS) entry which is preliminary data.</text>
</comment>
<keyword evidence="2" id="KW-0812">Transmembrane</keyword>
<keyword evidence="2" id="KW-0472">Membrane</keyword>
<organism evidence="3 4">
    <name type="scientific">Pleurodeles waltl</name>
    <name type="common">Iberian ribbed newt</name>
    <dbReference type="NCBI Taxonomy" id="8319"/>
    <lineage>
        <taxon>Eukaryota</taxon>
        <taxon>Metazoa</taxon>
        <taxon>Chordata</taxon>
        <taxon>Craniata</taxon>
        <taxon>Vertebrata</taxon>
        <taxon>Euteleostomi</taxon>
        <taxon>Amphibia</taxon>
        <taxon>Batrachia</taxon>
        <taxon>Caudata</taxon>
        <taxon>Salamandroidea</taxon>
        <taxon>Salamandridae</taxon>
        <taxon>Pleurodelinae</taxon>
        <taxon>Pleurodeles</taxon>
    </lineage>
</organism>
<proteinExistence type="predicted"/>
<reference evidence="3" key="1">
    <citation type="journal article" date="2022" name="bioRxiv">
        <title>Sequencing and chromosome-scale assembly of the giantPleurodeles waltlgenome.</title>
        <authorList>
            <person name="Brown T."/>
            <person name="Elewa A."/>
            <person name="Iarovenko S."/>
            <person name="Subramanian E."/>
            <person name="Araus A.J."/>
            <person name="Petzold A."/>
            <person name="Susuki M."/>
            <person name="Suzuki K.-i.T."/>
            <person name="Hayashi T."/>
            <person name="Toyoda A."/>
            <person name="Oliveira C."/>
            <person name="Osipova E."/>
            <person name="Leigh N.D."/>
            <person name="Simon A."/>
            <person name="Yun M.H."/>
        </authorList>
    </citation>
    <scope>NUCLEOTIDE SEQUENCE</scope>
    <source>
        <strain evidence="3">20211129_DDA</strain>
        <tissue evidence="3">Liver</tissue>
    </source>
</reference>
<feature type="compositionally biased region" description="Basic residues" evidence="1">
    <location>
        <begin position="152"/>
        <end position="167"/>
    </location>
</feature>
<dbReference type="AlphaFoldDB" id="A0AAV7PBJ4"/>
<evidence type="ECO:0000313" key="3">
    <source>
        <dbReference type="EMBL" id="KAJ1124796.1"/>
    </source>
</evidence>
<keyword evidence="2" id="KW-1133">Transmembrane helix</keyword>
<feature type="transmembrane region" description="Helical" evidence="2">
    <location>
        <begin position="38"/>
        <end position="57"/>
    </location>
</feature>
<feature type="compositionally biased region" description="Basic and acidic residues" evidence="1">
    <location>
        <begin position="109"/>
        <end position="123"/>
    </location>
</feature>
<name>A0AAV7PBJ4_PLEWA</name>
<dbReference type="EMBL" id="JANPWB010000011">
    <property type="protein sequence ID" value="KAJ1124796.1"/>
    <property type="molecule type" value="Genomic_DNA"/>
</dbReference>
<feature type="region of interest" description="Disordered" evidence="1">
    <location>
        <begin position="62"/>
        <end position="180"/>
    </location>
</feature>
<evidence type="ECO:0000256" key="2">
    <source>
        <dbReference type="SAM" id="Phobius"/>
    </source>
</evidence>
<sequence>MLVASGEAAMCRWMTQLAQESGAPWPCLKWASPGSGKVHLGSGLMSIIIWVFLSGIAKGTRYQTGPRLGGEPPDDPSRGSGSRADDVRQGLPKPLRPRREVPSPSGSSEKGRGRARGESDRIRGALRPTRPGGSRVLDTWRAGRLRSEVTGRRPRRHHLGGRRRRGPHPCDRSPRGAGES</sequence>
<gene>
    <name evidence="3" type="ORF">NDU88_003245</name>
</gene>
<evidence type="ECO:0000313" key="4">
    <source>
        <dbReference type="Proteomes" id="UP001066276"/>
    </source>
</evidence>
<accession>A0AAV7PBJ4</accession>
<keyword evidence="4" id="KW-1185">Reference proteome</keyword>
<evidence type="ECO:0000256" key="1">
    <source>
        <dbReference type="SAM" id="MobiDB-lite"/>
    </source>
</evidence>
<dbReference type="Proteomes" id="UP001066276">
    <property type="component" value="Chromosome 7"/>
</dbReference>